<evidence type="ECO:0000313" key="2">
    <source>
        <dbReference type="Proteomes" id="UP000309389"/>
    </source>
</evidence>
<dbReference type="EMBL" id="SSHH01000004">
    <property type="protein sequence ID" value="TIX49074.1"/>
    <property type="molecule type" value="Genomic_DNA"/>
</dbReference>
<comment type="caution">
    <text evidence="1">The sequence shown here is derived from an EMBL/GenBank/DDBJ whole genome shotgun (WGS) entry which is preliminary data.</text>
</comment>
<protein>
    <submittedName>
        <fullName evidence="1">Uncharacterized protein</fullName>
    </submittedName>
</protein>
<evidence type="ECO:0000313" key="1">
    <source>
        <dbReference type="EMBL" id="TIX49074.1"/>
    </source>
</evidence>
<gene>
    <name evidence="1" type="ORF">E5222_15205</name>
</gene>
<name>A0A4T3EZS0_9SPHN</name>
<dbReference type="RefSeq" id="WP_136694648.1">
    <property type="nucleotide sequence ID" value="NZ_SSHH01000004.1"/>
</dbReference>
<dbReference type="AlphaFoldDB" id="A0A4T3EZS0"/>
<accession>A0A4T3EZS0</accession>
<dbReference type="OrthoDB" id="7569417at2"/>
<keyword evidence="2" id="KW-1185">Reference proteome</keyword>
<proteinExistence type="predicted"/>
<reference evidence="1 2" key="1">
    <citation type="submission" date="2019-04" db="EMBL/GenBank/DDBJ databases">
        <title>Altererythrobacter aquimixticola sp. nov., isolated from sediment of junction between the ocean and a freshwater spring.</title>
        <authorList>
            <person name="Yoon J.-H."/>
        </authorList>
    </citation>
    <scope>NUCLEOTIDE SEQUENCE [LARGE SCALE GENOMIC DNA]</scope>
    <source>
        <strain evidence="1 2">SSKS-13</strain>
    </source>
</reference>
<dbReference type="Proteomes" id="UP000309389">
    <property type="component" value="Unassembled WGS sequence"/>
</dbReference>
<organism evidence="1 2">
    <name type="scientific">Alteraurantiacibacter aquimixticola</name>
    <dbReference type="NCBI Taxonomy" id="2489173"/>
    <lineage>
        <taxon>Bacteria</taxon>
        <taxon>Pseudomonadati</taxon>
        <taxon>Pseudomonadota</taxon>
        <taxon>Alphaproteobacteria</taxon>
        <taxon>Sphingomonadales</taxon>
        <taxon>Erythrobacteraceae</taxon>
        <taxon>Alteraurantiacibacter</taxon>
    </lineage>
</organism>
<sequence>MTASSHSRPLLSGVAEVLAELAGDIEQMGETLCADPAVTSTHLDQLQGIDLVAQTARQLAHLLDSDSPADALADIRLEALRNRLHDLAYGPAQASAGTLAN</sequence>